<dbReference type="GeneID" id="111464206"/>
<accession>A0A6J1HM20</accession>
<name>A0A6J1HM20_CUCMO</name>
<organism evidence="2 3">
    <name type="scientific">Cucurbita moschata</name>
    <name type="common">Winter crookneck squash</name>
    <name type="synonym">Cucurbita pepo var. moschata</name>
    <dbReference type="NCBI Taxonomy" id="3662"/>
    <lineage>
        <taxon>Eukaryota</taxon>
        <taxon>Viridiplantae</taxon>
        <taxon>Streptophyta</taxon>
        <taxon>Embryophyta</taxon>
        <taxon>Tracheophyta</taxon>
        <taxon>Spermatophyta</taxon>
        <taxon>Magnoliopsida</taxon>
        <taxon>eudicotyledons</taxon>
        <taxon>Gunneridae</taxon>
        <taxon>Pentapetalae</taxon>
        <taxon>rosids</taxon>
        <taxon>fabids</taxon>
        <taxon>Cucurbitales</taxon>
        <taxon>Cucurbitaceae</taxon>
        <taxon>Cucurbiteae</taxon>
        <taxon>Cucurbita</taxon>
    </lineage>
</organism>
<dbReference type="Proteomes" id="UP000504609">
    <property type="component" value="Unplaced"/>
</dbReference>
<dbReference type="Gene3D" id="3.70.10.10">
    <property type="match status" value="1"/>
</dbReference>
<gene>
    <name evidence="3" type="primary">LOC111464206</name>
</gene>
<dbReference type="KEGG" id="cmos:111464206"/>
<reference evidence="3" key="1">
    <citation type="submission" date="2025-08" db="UniProtKB">
        <authorList>
            <consortium name="RefSeq"/>
        </authorList>
    </citation>
    <scope>IDENTIFICATION</scope>
    <source>
        <tissue evidence="3">Young leaves</tissue>
    </source>
</reference>
<dbReference type="AlphaFoldDB" id="A0A6J1HM20"/>
<sequence>MSSEMVPGRERTLSEFREENGVVKGFEDARNNDSARVSSSERRLPSDTNSNASRRGHIAVTQNLNARICLDSFHTTLISAHQLSAVSINLVEVSRCLLLAHENTDTELLERKMLELLPPEHNDDLGDIDFTNCVSIHLRDFRRIVHQELSVSYRDRVCITTSESQIKLSVGDKKTILTRERGEYVNINPQEGVETRFEFSIHPTSFFNNLTDKSRRVWFLKTTNSFSIICVPFACCGCYLMYFPPCS</sequence>
<keyword evidence="2" id="KW-1185">Reference proteome</keyword>
<evidence type="ECO:0000256" key="1">
    <source>
        <dbReference type="SAM" id="MobiDB-lite"/>
    </source>
</evidence>
<feature type="compositionally biased region" description="Basic and acidic residues" evidence="1">
    <location>
        <begin position="7"/>
        <end position="45"/>
    </location>
</feature>
<evidence type="ECO:0000313" key="3">
    <source>
        <dbReference type="RefSeq" id="XP_022964069.1"/>
    </source>
</evidence>
<proteinExistence type="predicted"/>
<dbReference type="RefSeq" id="XP_022964069.1">
    <property type="nucleotide sequence ID" value="XM_023108301.1"/>
</dbReference>
<feature type="region of interest" description="Disordered" evidence="1">
    <location>
        <begin position="1"/>
        <end position="56"/>
    </location>
</feature>
<evidence type="ECO:0000313" key="2">
    <source>
        <dbReference type="Proteomes" id="UP000504609"/>
    </source>
</evidence>
<protein>
    <submittedName>
        <fullName evidence="3">Uncharacterized protein LOC111464206</fullName>
    </submittedName>
</protein>